<dbReference type="AlphaFoldDB" id="I3U7T1"/>
<protein>
    <submittedName>
        <fullName evidence="1">Putative membrane-anchored protein</fullName>
    </submittedName>
</protein>
<name>I3U7T1_ADVKW</name>
<sequence length="46" mass="5308">MFVTDAYFFPEGQGEHFARARYGEFRVNQDGVALLTGLLDEKQNRL</sequence>
<dbReference type="Proteomes" id="UP000005267">
    <property type="component" value="Chromosome"/>
</dbReference>
<organism evidence="1 2">
    <name type="scientific">Advenella kashmirensis (strain DSM 17095 / LMG 22695 / WT001)</name>
    <name type="common">Tetrathiobacter kashmirensis</name>
    <dbReference type="NCBI Taxonomy" id="1036672"/>
    <lineage>
        <taxon>Bacteria</taxon>
        <taxon>Pseudomonadati</taxon>
        <taxon>Pseudomonadota</taxon>
        <taxon>Betaproteobacteria</taxon>
        <taxon>Burkholderiales</taxon>
        <taxon>Alcaligenaceae</taxon>
    </lineage>
</organism>
<keyword evidence="2" id="KW-1185">Reference proteome</keyword>
<proteinExistence type="predicted"/>
<dbReference type="Pfam" id="PF14345">
    <property type="entry name" value="GDYXXLXY"/>
    <property type="match status" value="1"/>
</dbReference>
<reference evidence="1 2" key="1">
    <citation type="journal article" date="2011" name="J. Bacteriol.">
        <title>Whole-genome shotgun sequencing of the sulfur-oxidizing chemoautotroph Tetrathiobacter kashmirensis.</title>
        <authorList>
            <person name="Ghosh W."/>
            <person name="George A."/>
            <person name="Agarwal A."/>
            <person name="Raj P."/>
            <person name="Alam M."/>
            <person name="Pyne P."/>
            <person name="Das Gupta S.K."/>
        </authorList>
    </citation>
    <scope>NUCLEOTIDE SEQUENCE [LARGE SCALE GENOMIC DNA]</scope>
    <source>
        <strain evidence="1 2">WT001</strain>
    </source>
</reference>
<dbReference type="KEGG" id="aka:TKWG_02105"/>
<accession>I3U7T1</accession>
<reference evidence="2" key="2">
    <citation type="journal article" date="2013" name="PLoS ONE">
        <title>Genome implosion elicits host-confinement in Alcaligenaceae: evidence from the comparative genomics of Tetrathiobacter kashmirensis, a pathogen in the making.</title>
        <authorList>
            <person name="Ghosh W."/>
            <person name="Alam M."/>
            <person name="Roy C."/>
            <person name="Pyne P."/>
            <person name="George A."/>
            <person name="Chakraborty R."/>
            <person name="Majumder S."/>
            <person name="Agarwal A."/>
            <person name="Chakraborty S."/>
            <person name="Majumdar S."/>
            <person name="Gupta S.K."/>
        </authorList>
    </citation>
    <scope>NUCLEOTIDE SEQUENCE [LARGE SCALE GENOMIC DNA]</scope>
    <source>
        <strain evidence="2">WT001</strain>
    </source>
</reference>
<dbReference type="RefSeq" id="WP_014749160.1">
    <property type="nucleotide sequence ID" value="NC_017964.1"/>
</dbReference>
<evidence type="ECO:0000313" key="1">
    <source>
        <dbReference type="EMBL" id="AFK61069.1"/>
    </source>
</evidence>
<gene>
    <name evidence="1" type="ordered locus">TKWG_02105</name>
</gene>
<dbReference type="InterPro" id="IPR025833">
    <property type="entry name" value="GDYXXLXY"/>
</dbReference>
<evidence type="ECO:0000313" key="2">
    <source>
        <dbReference type="Proteomes" id="UP000005267"/>
    </source>
</evidence>
<dbReference type="HOGENOM" id="CLU_3179209_0_0_4"/>
<dbReference type="STRING" id="1036672.TKWG_02105"/>
<dbReference type="EMBL" id="CP003555">
    <property type="protein sequence ID" value="AFK61069.1"/>
    <property type="molecule type" value="Genomic_DNA"/>
</dbReference>